<accession>A0A8C6UB86</accession>
<evidence type="ECO:0008006" key="3">
    <source>
        <dbReference type="Google" id="ProtNLM"/>
    </source>
</evidence>
<dbReference type="InterPro" id="IPR033587">
    <property type="entry name" value="M1AP"/>
</dbReference>
<reference evidence="1" key="1">
    <citation type="submission" date="2025-08" db="UniProtKB">
        <authorList>
            <consortium name="Ensembl"/>
        </authorList>
    </citation>
    <scope>IDENTIFICATION</scope>
</reference>
<dbReference type="Ensembl" id="ENSNMLT00000037612.1">
    <property type="protein sequence ID" value="ENSNMLP00000033759.1"/>
    <property type="gene ID" value="ENSNMLG00000021099.1"/>
</dbReference>
<evidence type="ECO:0000313" key="2">
    <source>
        <dbReference type="Proteomes" id="UP000694523"/>
    </source>
</evidence>
<dbReference type="PANTHER" id="PTHR28642:SF1">
    <property type="entry name" value="MEIOSIS 1 ARREST PROTEIN"/>
    <property type="match status" value="1"/>
</dbReference>
<sequence length="173" mass="19011">MEKKRALGSSQPVSLMAGWSFPRQPARVLVVEAVPPCWSPISRVLCEALENVLTLASSVDGPSRIPLLSVYAVGRQRECLLPFVPVRGNLLRLRSCVEELRSLPGEGCVRADAPRAEQLARGVLDSLQQFKQYLRHSSSATCQAKDNCSVEVGTQALTSEHSRPQIEWTYPGL</sequence>
<dbReference type="GO" id="GO:0007283">
    <property type="term" value="P:spermatogenesis"/>
    <property type="evidence" value="ECO:0007669"/>
    <property type="project" value="InterPro"/>
</dbReference>
<keyword evidence="2" id="KW-1185">Reference proteome</keyword>
<evidence type="ECO:0000313" key="1">
    <source>
        <dbReference type="Ensembl" id="ENSNMLP00000033759.1"/>
    </source>
</evidence>
<protein>
    <recommendedName>
        <fullName evidence="3">Meiosis 1 associated protein</fullName>
    </recommendedName>
</protein>
<reference evidence="1" key="2">
    <citation type="submission" date="2025-09" db="UniProtKB">
        <authorList>
            <consortium name="Ensembl"/>
        </authorList>
    </citation>
    <scope>IDENTIFICATION</scope>
</reference>
<dbReference type="GO" id="GO:0051308">
    <property type="term" value="P:male meiosis chromosome separation"/>
    <property type="evidence" value="ECO:0007669"/>
    <property type="project" value="TreeGrafter"/>
</dbReference>
<name>A0A8C6UB86_9GOBI</name>
<dbReference type="GO" id="GO:0007127">
    <property type="term" value="P:meiosis I"/>
    <property type="evidence" value="ECO:0007669"/>
    <property type="project" value="InterPro"/>
</dbReference>
<organism evidence="1 2">
    <name type="scientific">Neogobius melanostomus</name>
    <name type="common">round goby</name>
    <dbReference type="NCBI Taxonomy" id="47308"/>
    <lineage>
        <taxon>Eukaryota</taxon>
        <taxon>Metazoa</taxon>
        <taxon>Chordata</taxon>
        <taxon>Craniata</taxon>
        <taxon>Vertebrata</taxon>
        <taxon>Euteleostomi</taxon>
        <taxon>Actinopterygii</taxon>
        <taxon>Neopterygii</taxon>
        <taxon>Teleostei</taxon>
        <taxon>Neoteleostei</taxon>
        <taxon>Acanthomorphata</taxon>
        <taxon>Gobiaria</taxon>
        <taxon>Gobiiformes</taxon>
        <taxon>Gobioidei</taxon>
        <taxon>Gobiidae</taxon>
        <taxon>Benthophilinae</taxon>
        <taxon>Neogobiini</taxon>
        <taxon>Neogobius</taxon>
    </lineage>
</organism>
<dbReference type="PANTHER" id="PTHR28642">
    <property type="entry name" value="MEIOSIS 1 ARREST PROTEIN"/>
    <property type="match status" value="1"/>
</dbReference>
<dbReference type="AlphaFoldDB" id="A0A8C6UB86"/>
<proteinExistence type="predicted"/>
<dbReference type="Proteomes" id="UP000694523">
    <property type="component" value="Unplaced"/>
</dbReference>